<reference evidence="8" key="1">
    <citation type="submission" date="2018-12" db="EMBL/GenBank/DDBJ databases">
        <title>Novel natural products biosynthetic potential of the class Ktedonobacteria.</title>
        <authorList>
            <person name="Zheng Y."/>
            <person name="Saitou A."/>
            <person name="Wang C.M."/>
            <person name="Toyoda A."/>
            <person name="Minakuchi Y."/>
            <person name="Sekiguchi Y."/>
            <person name="Ueda K."/>
            <person name="Takano H."/>
            <person name="Sakai Y."/>
            <person name="Yokota A."/>
            <person name="Yabe S."/>
        </authorList>
    </citation>
    <scope>NUCLEOTIDE SEQUENCE</scope>
    <source>
        <strain evidence="8">A3-2</strain>
    </source>
</reference>
<evidence type="ECO:0000259" key="7">
    <source>
        <dbReference type="Pfam" id="PF12698"/>
    </source>
</evidence>
<feature type="transmembrane region" description="Helical" evidence="6">
    <location>
        <begin position="340"/>
        <end position="362"/>
    </location>
</feature>
<feature type="transmembrane region" description="Helical" evidence="6">
    <location>
        <begin position="252"/>
        <end position="275"/>
    </location>
</feature>
<evidence type="ECO:0000313" key="8">
    <source>
        <dbReference type="EMBL" id="BBH94295.1"/>
    </source>
</evidence>
<sequence length="372" mass="39798">MHLRGMLAIARKDIIDIVQNKAMLVGLLIPIIMAVLFSFLNSLISGTPTRLLIYNPGHSPVERIVSAAFSSPAISYAASPAEVEAAFGPDGTHKQSPYALGLIVPATFESDLRAGRHPQVQLFLNGESVGATQRALLTQALTDYGRQVVNPEPPLTVVTSTINPPQPSAFGQDSRAFFVMYVLVMTIMNSANIVPGLIIEEKEKKTLRMLLASPVSFGDIIAAKLLVSLAYQILLLAVVFLIMQGFTGDLPWLLLFLFIGACLSNTLGLLIGCLFQTTSASGAMGGILTFFFSVPSLFVGPLGQLAEGQSFMIIVKAVPFYYLAEGIYQALSSQISISTLTTDLAVTAGTTLLFFLLAAWSLRHQAAVASSI</sequence>
<gene>
    <name evidence="8" type="ORF">KTA_24940</name>
</gene>
<dbReference type="EMBL" id="AP019377">
    <property type="protein sequence ID" value="BBH94295.1"/>
    <property type="molecule type" value="Genomic_DNA"/>
</dbReference>
<feature type="transmembrane region" description="Helical" evidence="6">
    <location>
        <begin position="220"/>
        <end position="246"/>
    </location>
</feature>
<feature type="domain" description="ABC-2 type transporter transmembrane" evidence="7">
    <location>
        <begin position="21"/>
        <end position="360"/>
    </location>
</feature>
<keyword evidence="4 6" id="KW-1133">Transmembrane helix</keyword>
<feature type="transmembrane region" description="Helical" evidence="6">
    <location>
        <begin position="282"/>
        <end position="303"/>
    </location>
</feature>
<accession>A0A455T698</accession>
<dbReference type="InterPro" id="IPR013525">
    <property type="entry name" value="ABC2_TM"/>
</dbReference>
<name>A0A455T698_9CHLR</name>
<evidence type="ECO:0000256" key="6">
    <source>
        <dbReference type="SAM" id="Phobius"/>
    </source>
</evidence>
<evidence type="ECO:0000256" key="4">
    <source>
        <dbReference type="ARBA" id="ARBA00022989"/>
    </source>
</evidence>
<dbReference type="InterPro" id="IPR051449">
    <property type="entry name" value="ABC-2_transporter_component"/>
</dbReference>
<organism evidence="8">
    <name type="scientific">Thermogemmatispora argillosa</name>
    <dbReference type="NCBI Taxonomy" id="2045280"/>
    <lineage>
        <taxon>Bacteria</taxon>
        <taxon>Bacillati</taxon>
        <taxon>Chloroflexota</taxon>
        <taxon>Ktedonobacteria</taxon>
        <taxon>Thermogemmatisporales</taxon>
        <taxon>Thermogemmatisporaceae</taxon>
        <taxon>Thermogemmatispora</taxon>
    </lineage>
</organism>
<feature type="transmembrane region" description="Helical" evidence="6">
    <location>
        <begin position="21"/>
        <end position="44"/>
    </location>
</feature>
<protein>
    <submittedName>
        <fullName evidence="8">ABC transporter permease</fullName>
    </submittedName>
</protein>
<keyword evidence="5 6" id="KW-0472">Membrane</keyword>
<feature type="transmembrane region" description="Helical" evidence="6">
    <location>
        <begin position="178"/>
        <end position="199"/>
    </location>
</feature>
<evidence type="ECO:0000256" key="5">
    <source>
        <dbReference type="ARBA" id="ARBA00023136"/>
    </source>
</evidence>
<dbReference type="Pfam" id="PF12698">
    <property type="entry name" value="ABC2_membrane_3"/>
    <property type="match status" value="1"/>
</dbReference>
<evidence type="ECO:0000256" key="3">
    <source>
        <dbReference type="ARBA" id="ARBA00022692"/>
    </source>
</evidence>
<proteinExistence type="predicted"/>
<dbReference type="GO" id="GO:0005886">
    <property type="term" value="C:plasma membrane"/>
    <property type="evidence" value="ECO:0007669"/>
    <property type="project" value="UniProtKB-SubCell"/>
</dbReference>
<dbReference type="PANTHER" id="PTHR30294:SF29">
    <property type="entry name" value="MULTIDRUG ABC TRANSPORTER PERMEASE YBHS-RELATED"/>
    <property type="match status" value="1"/>
</dbReference>
<dbReference type="PANTHER" id="PTHR30294">
    <property type="entry name" value="MEMBRANE COMPONENT OF ABC TRANSPORTER YHHJ-RELATED"/>
    <property type="match status" value="1"/>
</dbReference>
<evidence type="ECO:0000256" key="2">
    <source>
        <dbReference type="ARBA" id="ARBA00022475"/>
    </source>
</evidence>
<keyword evidence="3 6" id="KW-0812">Transmembrane</keyword>
<comment type="subcellular location">
    <subcellularLocation>
        <location evidence="1">Cell membrane</location>
        <topology evidence="1">Multi-pass membrane protein</topology>
    </subcellularLocation>
</comment>
<keyword evidence="2" id="KW-1003">Cell membrane</keyword>
<dbReference type="GO" id="GO:0140359">
    <property type="term" value="F:ABC-type transporter activity"/>
    <property type="evidence" value="ECO:0007669"/>
    <property type="project" value="InterPro"/>
</dbReference>
<evidence type="ECO:0000256" key="1">
    <source>
        <dbReference type="ARBA" id="ARBA00004651"/>
    </source>
</evidence>
<dbReference type="AlphaFoldDB" id="A0A455T698"/>